<feature type="domain" description="VWFA" evidence="3">
    <location>
        <begin position="93"/>
        <end position="203"/>
    </location>
</feature>
<dbReference type="PANTHER" id="PTHR37464">
    <property type="entry name" value="BLL2463 PROTEIN"/>
    <property type="match status" value="1"/>
</dbReference>
<feature type="domain" description="Aerotolerance regulator N-terminal" evidence="2">
    <location>
        <begin position="1"/>
        <end position="80"/>
    </location>
</feature>
<name>A0A3B1DMA7_9ZZZZ</name>
<proteinExistence type="predicted"/>
<dbReference type="EMBL" id="UOGK01000607">
    <property type="protein sequence ID" value="VAX41892.1"/>
    <property type="molecule type" value="Genomic_DNA"/>
</dbReference>
<keyword evidence="1" id="KW-0472">Membrane</keyword>
<dbReference type="PANTHER" id="PTHR37464:SF1">
    <property type="entry name" value="BLL2463 PROTEIN"/>
    <property type="match status" value="1"/>
</dbReference>
<dbReference type="Pfam" id="PF07584">
    <property type="entry name" value="BatA"/>
    <property type="match status" value="1"/>
</dbReference>
<sequence length="720" mass="76975">MTWLTPTIAGIAAAIAVPALIILYFLKLRRRDVEISTTLLWKKTIQDIQANAPFQRLRKNILLFLQLLVLAGILLAIAQPQIRGDISTGTQRVILIDRSASMSATDGNPDAIGDMRGAMTRLDKAKEAALKLVDSLREPSLIGAGPVDEAMVIVFDTTAEVRQQFTADKARLRAAIESIEPSDAPSQLTEALRLARAHLPDKMLADTVTDESGNTTTRNITLEGVKAGGATIHLYSDGRLPDAESAITSAEDTVTFVQVGRTDAANVGITAMRADRAFDTPIDVSLYVGLENTARTAQEVELELLIDGITSRVTTVTIPAATPPIGAEFGDEADEDAKMLAAMLPWTPGVTGRTFEFAQAEGGTFAVQITAADPGKDLLPVDNRAWMIVPPAKQLSVALVSPGNLFLITALEGLPLARLVQFSPEQYTAATARGEMAEFDVMIFDGWVPTIDGEPGLPPGRFLVLGAVPSPLGVAAGSEPAPAMMLDWRRDHPVMRLLLLDRLQMLKLPDIVVPEGSGATVLAETDRGPAILELSQARTRAMIVPFDIGQSTWPLDVSFVVFIGASVNYLGQEGGVFGASGDSFRPGSVLTDRLPIGAKGVRLAIPGSSERAELQPATDGRIAYGPIRKAGLYEASWVGPAGAGDATDGSRVVRMYAANLLDPAESDIAAAPLLLLTGIPLEAELADDAKAMIRLWPWVILAALVVLMLEWYIYNRKVYI</sequence>
<dbReference type="InterPro" id="IPR002035">
    <property type="entry name" value="VWF_A"/>
</dbReference>
<feature type="transmembrane region" description="Helical" evidence="1">
    <location>
        <begin position="61"/>
        <end position="78"/>
    </location>
</feature>
<evidence type="ECO:0000256" key="1">
    <source>
        <dbReference type="SAM" id="Phobius"/>
    </source>
</evidence>
<gene>
    <name evidence="4" type="ORF">MNBD_PLANCTO03-1719</name>
</gene>
<dbReference type="SUPFAM" id="SSF53300">
    <property type="entry name" value="vWA-like"/>
    <property type="match status" value="1"/>
</dbReference>
<dbReference type="Pfam" id="PF13519">
    <property type="entry name" value="VWA_2"/>
    <property type="match status" value="1"/>
</dbReference>
<evidence type="ECO:0000313" key="4">
    <source>
        <dbReference type="EMBL" id="VAX41892.1"/>
    </source>
</evidence>
<feature type="transmembrane region" description="Helical" evidence="1">
    <location>
        <begin position="6"/>
        <end position="26"/>
    </location>
</feature>
<reference evidence="4" key="1">
    <citation type="submission" date="2018-06" db="EMBL/GenBank/DDBJ databases">
        <authorList>
            <person name="Zhirakovskaya E."/>
        </authorList>
    </citation>
    <scope>NUCLEOTIDE SEQUENCE</scope>
</reference>
<keyword evidence="1" id="KW-0812">Transmembrane</keyword>
<evidence type="ECO:0000259" key="2">
    <source>
        <dbReference type="Pfam" id="PF07584"/>
    </source>
</evidence>
<accession>A0A3B1DMA7</accession>
<dbReference type="Gene3D" id="3.40.50.410">
    <property type="entry name" value="von Willebrand factor, type A domain"/>
    <property type="match status" value="1"/>
</dbReference>
<organism evidence="4">
    <name type="scientific">hydrothermal vent metagenome</name>
    <dbReference type="NCBI Taxonomy" id="652676"/>
    <lineage>
        <taxon>unclassified sequences</taxon>
        <taxon>metagenomes</taxon>
        <taxon>ecological metagenomes</taxon>
    </lineage>
</organism>
<protein>
    <recommendedName>
        <fullName evidence="5">VWFA domain-containing protein</fullName>
    </recommendedName>
</protein>
<dbReference type="CDD" id="cd00198">
    <property type="entry name" value="vWFA"/>
    <property type="match status" value="1"/>
</dbReference>
<dbReference type="AlphaFoldDB" id="A0A3B1DMA7"/>
<dbReference type="InterPro" id="IPR024163">
    <property type="entry name" value="Aerotolerance_reg_N"/>
</dbReference>
<evidence type="ECO:0000259" key="3">
    <source>
        <dbReference type="Pfam" id="PF13519"/>
    </source>
</evidence>
<dbReference type="InterPro" id="IPR036465">
    <property type="entry name" value="vWFA_dom_sf"/>
</dbReference>
<feature type="transmembrane region" description="Helical" evidence="1">
    <location>
        <begin position="695"/>
        <end position="714"/>
    </location>
</feature>
<keyword evidence="1" id="KW-1133">Transmembrane helix</keyword>
<evidence type="ECO:0008006" key="5">
    <source>
        <dbReference type="Google" id="ProtNLM"/>
    </source>
</evidence>